<protein>
    <submittedName>
        <fullName evidence="2">Uncharacterized protein</fullName>
    </submittedName>
</protein>
<name>X6LL81_RETFI</name>
<keyword evidence="1" id="KW-0732">Signal</keyword>
<reference evidence="2 3" key="1">
    <citation type="journal article" date="2013" name="Curr. Biol.">
        <title>The Genome of the Foraminiferan Reticulomyxa filosa.</title>
        <authorList>
            <person name="Glockner G."/>
            <person name="Hulsmann N."/>
            <person name="Schleicher M."/>
            <person name="Noegel A.A."/>
            <person name="Eichinger L."/>
            <person name="Gallinger C."/>
            <person name="Pawlowski J."/>
            <person name="Sierra R."/>
            <person name="Euteneuer U."/>
            <person name="Pillet L."/>
            <person name="Moustafa A."/>
            <person name="Platzer M."/>
            <person name="Groth M."/>
            <person name="Szafranski K."/>
            <person name="Schliwa M."/>
        </authorList>
    </citation>
    <scope>NUCLEOTIDE SEQUENCE [LARGE SCALE GENOMIC DNA]</scope>
</reference>
<proteinExistence type="predicted"/>
<accession>X6LL81</accession>
<comment type="caution">
    <text evidence="2">The sequence shown here is derived from an EMBL/GenBank/DDBJ whole genome shotgun (WGS) entry which is preliminary data.</text>
</comment>
<feature type="signal peptide" evidence="1">
    <location>
        <begin position="1"/>
        <end position="19"/>
    </location>
</feature>
<sequence length="299" mass="33556">MLATCLIGSLLVSSGIASASFGPTAWTDLKTTWSAAPFKGFIPVPTSLSDAKSRGWDEMLTCAKDSRVGYLYAENEDISSMPFYNSNGQIYGIILGMTDPGQSSEIPPFNSYTLSNGTAFWGVQAYFRDPAYVCSDTSVSTNEKIGDRLWFRVGDNFCLFLLGPNSFYEVPLVENSTTLDNDGWLMGGCFVGMGMHYWRYVSVDMDCNTVYPIFLLYTEQKLTAWGIAMAHDDRPYCTLFFFLLLFKRWEHPGGDSLKFFFQEGDMPTCLPNQGTLSTQHVYLGNPLWYNCLGDFQKIF</sequence>
<keyword evidence="3" id="KW-1185">Reference proteome</keyword>
<evidence type="ECO:0000313" key="2">
    <source>
        <dbReference type="EMBL" id="ETO02141.1"/>
    </source>
</evidence>
<dbReference type="Proteomes" id="UP000023152">
    <property type="component" value="Unassembled WGS sequence"/>
</dbReference>
<dbReference type="OrthoDB" id="6042561at2759"/>
<dbReference type="EMBL" id="ASPP01036605">
    <property type="protein sequence ID" value="ETO02141.1"/>
    <property type="molecule type" value="Genomic_DNA"/>
</dbReference>
<organism evidence="2 3">
    <name type="scientific">Reticulomyxa filosa</name>
    <dbReference type="NCBI Taxonomy" id="46433"/>
    <lineage>
        <taxon>Eukaryota</taxon>
        <taxon>Sar</taxon>
        <taxon>Rhizaria</taxon>
        <taxon>Retaria</taxon>
        <taxon>Foraminifera</taxon>
        <taxon>Monothalamids</taxon>
        <taxon>Reticulomyxidae</taxon>
        <taxon>Reticulomyxa</taxon>
    </lineage>
</organism>
<evidence type="ECO:0000256" key="1">
    <source>
        <dbReference type="SAM" id="SignalP"/>
    </source>
</evidence>
<evidence type="ECO:0000313" key="3">
    <source>
        <dbReference type="Proteomes" id="UP000023152"/>
    </source>
</evidence>
<dbReference type="AlphaFoldDB" id="X6LL81"/>
<feature type="chain" id="PRO_5004974816" evidence="1">
    <location>
        <begin position="20"/>
        <end position="299"/>
    </location>
</feature>
<gene>
    <name evidence="2" type="ORF">RFI_35300</name>
</gene>